<dbReference type="InterPro" id="IPR018704">
    <property type="entry name" value="SecYEG/CpoB_TPR"/>
</dbReference>
<gene>
    <name evidence="11" type="ORF">BJN45_13840</name>
</gene>
<keyword evidence="4 9" id="KW-1133">Transmembrane helix</keyword>
<accession>A0A1R1I0Y0</accession>
<dbReference type="SUPFAM" id="SSF48452">
    <property type="entry name" value="TPR-like"/>
    <property type="match status" value="1"/>
</dbReference>
<evidence type="ECO:0000256" key="8">
    <source>
        <dbReference type="ARBA" id="ARBA00024235"/>
    </source>
</evidence>
<evidence type="ECO:0000256" key="6">
    <source>
        <dbReference type="ARBA" id="ARBA00023186"/>
    </source>
</evidence>
<dbReference type="PANTHER" id="PTHR38035">
    <property type="entry name" value="UPF0070 PROTEIN YFGM"/>
    <property type="match status" value="1"/>
</dbReference>
<dbReference type="GO" id="GO:0044877">
    <property type="term" value="F:protein-containing complex binding"/>
    <property type="evidence" value="ECO:0007669"/>
    <property type="project" value="InterPro"/>
</dbReference>
<evidence type="ECO:0000313" key="11">
    <source>
        <dbReference type="EMBL" id="OMG52387.1"/>
    </source>
</evidence>
<sequence length="213" mass="22971">MAHYDLEEQEQIDSIKTWWQMYGNLVTSLVTAAALAVVGWQGWNWYQGNETAKAAGVFAVLEQAVQAGDAQRIKSTAGELTEKYGRSGYAGLGALLAAKHSFDAGDLKTAKAQLGWVAENAKDELRDIARLRLGAVLLDEQAYDEALKQLEATPADAFAARFLELKGDVLSAQGKPAEARTAYRSALDKASDKAVGPGRELLQQKLDSLGENA</sequence>
<dbReference type="GO" id="GO:0005886">
    <property type="term" value="C:plasma membrane"/>
    <property type="evidence" value="ECO:0007669"/>
    <property type="project" value="UniProtKB-SubCell"/>
</dbReference>
<organism evidence="11 12">
    <name type="scientific">Azonexus hydrophilus</name>
    <dbReference type="NCBI Taxonomy" id="418702"/>
    <lineage>
        <taxon>Bacteria</taxon>
        <taxon>Pseudomonadati</taxon>
        <taxon>Pseudomonadota</taxon>
        <taxon>Betaproteobacteria</taxon>
        <taxon>Rhodocyclales</taxon>
        <taxon>Azonexaceae</taxon>
        <taxon>Azonexus</taxon>
    </lineage>
</organism>
<keyword evidence="2" id="KW-1003">Cell membrane</keyword>
<dbReference type="STRING" id="418702.BJN45_13840"/>
<feature type="domain" description="Ancillary SecYEG translocon subunit/Cell division coordinator CpoB TPR" evidence="10">
    <location>
        <begin position="16"/>
        <end position="210"/>
    </location>
</feature>
<name>A0A1R1I0Y0_9RHOO</name>
<dbReference type="Gene3D" id="1.25.40.10">
    <property type="entry name" value="Tetratricopeptide repeat domain"/>
    <property type="match status" value="1"/>
</dbReference>
<dbReference type="PIRSF" id="PIRSF006170">
    <property type="entry name" value="YfgM"/>
    <property type="match status" value="1"/>
</dbReference>
<comment type="similarity">
    <text evidence="7">Belongs to the YfgM family.</text>
</comment>
<evidence type="ECO:0000259" key="10">
    <source>
        <dbReference type="Pfam" id="PF09976"/>
    </source>
</evidence>
<dbReference type="PANTHER" id="PTHR38035:SF1">
    <property type="entry name" value="ANCILLARY SECYEG TRANSLOCON SUBUNIT"/>
    <property type="match status" value="1"/>
</dbReference>
<evidence type="ECO:0000256" key="7">
    <source>
        <dbReference type="ARBA" id="ARBA00024197"/>
    </source>
</evidence>
<feature type="transmembrane region" description="Helical" evidence="9">
    <location>
        <begin position="21"/>
        <end position="43"/>
    </location>
</feature>
<evidence type="ECO:0000256" key="4">
    <source>
        <dbReference type="ARBA" id="ARBA00022989"/>
    </source>
</evidence>
<dbReference type="RefSeq" id="WP_076096247.1">
    <property type="nucleotide sequence ID" value="NZ_MTHD01000005.1"/>
</dbReference>
<evidence type="ECO:0000256" key="9">
    <source>
        <dbReference type="SAM" id="Phobius"/>
    </source>
</evidence>
<reference evidence="11 12" key="1">
    <citation type="submission" date="2016-10" db="EMBL/GenBank/DDBJ databases">
        <title>Alkaliphiles isolated from bioreactors.</title>
        <authorList>
            <person name="Salah Z."/>
            <person name="Rout S.P."/>
            <person name="Humphreys P.N."/>
        </authorList>
    </citation>
    <scope>NUCLEOTIDE SEQUENCE [LARGE SCALE GENOMIC DNA]</scope>
    <source>
        <strain evidence="11 12">ZS02</strain>
    </source>
</reference>
<dbReference type="EMBL" id="MTHD01000005">
    <property type="protein sequence ID" value="OMG52387.1"/>
    <property type="molecule type" value="Genomic_DNA"/>
</dbReference>
<dbReference type="InterPro" id="IPR026039">
    <property type="entry name" value="YfgM"/>
</dbReference>
<evidence type="ECO:0000256" key="2">
    <source>
        <dbReference type="ARBA" id="ARBA00022475"/>
    </source>
</evidence>
<comment type="caution">
    <text evidence="11">The sequence shown here is derived from an EMBL/GenBank/DDBJ whole genome shotgun (WGS) entry which is preliminary data.</text>
</comment>
<evidence type="ECO:0000256" key="3">
    <source>
        <dbReference type="ARBA" id="ARBA00022692"/>
    </source>
</evidence>
<dbReference type="InterPro" id="IPR011990">
    <property type="entry name" value="TPR-like_helical_dom_sf"/>
</dbReference>
<keyword evidence="3 9" id="KW-0812">Transmembrane</keyword>
<protein>
    <recommendedName>
        <fullName evidence="8">Ancillary SecYEG translocon subunit</fullName>
    </recommendedName>
</protein>
<evidence type="ECO:0000256" key="1">
    <source>
        <dbReference type="ARBA" id="ARBA00004401"/>
    </source>
</evidence>
<proteinExistence type="inferred from homology"/>
<keyword evidence="6" id="KW-0143">Chaperone</keyword>
<evidence type="ECO:0000313" key="12">
    <source>
        <dbReference type="Proteomes" id="UP000187526"/>
    </source>
</evidence>
<dbReference type="Pfam" id="PF09976">
    <property type="entry name" value="TPR_21"/>
    <property type="match status" value="1"/>
</dbReference>
<evidence type="ECO:0000256" key="5">
    <source>
        <dbReference type="ARBA" id="ARBA00023136"/>
    </source>
</evidence>
<keyword evidence="12" id="KW-1185">Reference proteome</keyword>
<comment type="subcellular location">
    <subcellularLocation>
        <location evidence="1">Cell membrane</location>
        <topology evidence="1">Single-pass type II membrane protein</topology>
    </subcellularLocation>
</comment>
<dbReference type="Proteomes" id="UP000187526">
    <property type="component" value="Unassembled WGS sequence"/>
</dbReference>
<keyword evidence="5 9" id="KW-0472">Membrane</keyword>
<dbReference type="OrthoDB" id="8521102at2"/>
<dbReference type="AlphaFoldDB" id="A0A1R1I0Y0"/>